<dbReference type="EMBL" id="MTEJ01000221">
    <property type="protein sequence ID" value="OQX07071.1"/>
    <property type="molecule type" value="Genomic_DNA"/>
</dbReference>
<evidence type="ECO:0000313" key="3">
    <source>
        <dbReference type="Proteomes" id="UP000192491"/>
    </source>
</evidence>
<organism evidence="2 3">
    <name type="scientific">Thiothrix lacustris</name>
    <dbReference type="NCBI Taxonomy" id="525917"/>
    <lineage>
        <taxon>Bacteria</taxon>
        <taxon>Pseudomonadati</taxon>
        <taxon>Pseudomonadota</taxon>
        <taxon>Gammaproteobacteria</taxon>
        <taxon>Thiotrichales</taxon>
        <taxon>Thiotrichaceae</taxon>
        <taxon>Thiothrix</taxon>
    </lineage>
</organism>
<dbReference type="AlphaFoldDB" id="A0A1Y1QJC1"/>
<gene>
    <name evidence="2" type="ORF">BWK73_28990</name>
</gene>
<proteinExistence type="predicted"/>
<evidence type="ECO:0000259" key="1">
    <source>
        <dbReference type="Pfam" id="PF23343"/>
    </source>
</evidence>
<dbReference type="InterPro" id="IPR056906">
    <property type="entry name" value="ORF2/G2P_dom"/>
</dbReference>
<dbReference type="Pfam" id="PF23343">
    <property type="entry name" value="REP_ORF2-G2P"/>
    <property type="match status" value="1"/>
</dbReference>
<comment type="caution">
    <text evidence="2">The sequence shown here is derived from an EMBL/GenBank/DDBJ whole genome shotgun (WGS) entry which is preliminary data.</text>
</comment>
<protein>
    <recommendedName>
        <fullName evidence="1">Replication-associated protein ORF2/G2P domain-containing protein</fullName>
    </recommendedName>
</protein>
<feature type="domain" description="Replication-associated protein ORF2/G2P" evidence="1">
    <location>
        <begin position="164"/>
        <end position="277"/>
    </location>
</feature>
<dbReference type="Proteomes" id="UP000192491">
    <property type="component" value="Unassembled WGS sequence"/>
</dbReference>
<accession>A0A1Y1QJC1</accession>
<sequence>MENIPSSVAAGNAFDDSESAAILKRSTTLVDYQTLHYVPTESEVELDKWADLRLIKTPELKLPKPLMSKTRQALRYDPTTQEIGWVTVVSDGFVAGHTPVATVGETVTLQIGAQDVVVKHKITGGCIPNHAGGGKRGKITRLSKASIKRMKLASRNVPEGAFQAFVTLTYPDDFPTDGLKVKRDLSVFRKWLKRRGIGAFWFLEFQKRGAPHYHLFLSSYPLGGVQAVAKAWFRIVGSRDPKHLAWHLGQLSGRSCLEYVRKPHVASYYATKYAAKQEQKDVPADYANVGRFWGMFGAIRPVWRFVVGHGSQCGKVTKDLVNNFRCSFDDRAKQAYWLQKTFVSTVMWGGAAELSDIMAFVKWTPF</sequence>
<reference evidence="2 3" key="1">
    <citation type="submission" date="2017-01" db="EMBL/GenBank/DDBJ databases">
        <title>Novel large sulfur bacteria in the metagenomes of groundwater-fed chemosynthetic microbial mats in the Lake Huron basin.</title>
        <authorList>
            <person name="Sharrar A.M."/>
            <person name="Flood B.E."/>
            <person name="Bailey J.V."/>
            <person name="Jones D.S."/>
            <person name="Biddanda B."/>
            <person name="Ruberg S.A."/>
            <person name="Marcus D.N."/>
            <person name="Dick G.J."/>
        </authorList>
    </citation>
    <scope>NUCLEOTIDE SEQUENCE [LARGE SCALE GENOMIC DNA]</scope>
    <source>
        <strain evidence="2">A8</strain>
    </source>
</reference>
<evidence type="ECO:0000313" key="2">
    <source>
        <dbReference type="EMBL" id="OQX07071.1"/>
    </source>
</evidence>
<name>A0A1Y1QJC1_9GAMM</name>